<reference evidence="2" key="1">
    <citation type="journal article" date="2014" name="Int. J. Syst. Evol. Microbiol.">
        <title>Complete genome sequence of Corynebacterium casei LMG S-19264T (=DSM 44701T), isolated from a smear-ripened cheese.</title>
        <authorList>
            <consortium name="US DOE Joint Genome Institute (JGI-PGF)"/>
            <person name="Walter F."/>
            <person name="Albersmeier A."/>
            <person name="Kalinowski J."/>
            <person name="Ruckert C."/>
        </authorList>
    </citation>
    <scope>NUCLEOTIDE SEQUENCE</scope>
    <source>
        <strain evidence="2">VKM B-2222</strain>
    </source>
</reference>
<evidence type="ECO:0000313" key="3">
    <source>
        <dbReference type="Proteomes" id="UP001143349"/>
    </source>
</evidence>
<organism evidence="2 3">
    <name type="scientific">Paracoccus kondratievae</name>
    <dbReference type="NCBI Taxonomy" id="135740"/>
    <lineage>
        <taxon>Bacteria</taxon>
        <taxon>Pseudomonadati</taxon>
        <taxon>Pseudomonadota</taxon>
        <taxon>Alphaproteobacteria</taxon>
        <taxon>Rhodobacterales</taxon>
        <taxon>Paracoccaceae</taxon>
        <taxon>Paracoccus</taxon>
    </lineage>
</organism>
<keyword evidence="1" id="KW-0812">Transmembrane</keyword>
<keyword evidence="1" id="KW-1133">Transmembrane helix</keyword>
<name>A0AAD3RT72_9RHOB</name>
<proteinExistence type="predicted"/>
<keyword evidence="3" id="KW-1185">Reference proteome</keyword>
<evidence type="ECO:0000313" key="2">
    <source>
        <dbReference type="EMBL" id="GLK63572.1"/>
    </source>
</evidence>
<dbReference type="AlphaFoldDB" id="A0AAD3RT72"/>
<comment type="caution">
    <text evidence="2">The sequence shown here is derived from an EMBL/GenBank/DDBJ whole genome shotgun (WGS) entry which is preliminary data.</text>
</comment>
<accession>A0AAD3RT72</accession>
<protein>
    <submittedName>
        <fullName evidence="2">Uncharacterized protein</fullName>
    </submittedName>
</protein>
<dbReference type="Proteomes" id="UP001143349">
    <property type="component" value="Unassembled WGS sequence"/>
</dbReference>
<sequence>MTMAVTIAIGIPIALVIIVTGLMVLLLAFGLLTLCLTQKTGVMLCVLKKILLSHPVIGELGITGKRKVFFDDLLGRAAHLALGSRRIKDTVNDIAQRTLSVRLVTRTGFG</sequence>
<dbReference type="EMBL" id="BSFH01000017">
    <property type="protein sequence ID" value="GLK63572.1"/>
    <property type="molecule type" value="Genomic_DNA"/>
</dbReference>
<gene>
    <name evidence="2" type="ORF">GCM10017635_10420</name>
</gene>
<reference evidence="2" key="2">
    <citation type="submission" date="2023-01" db="EMBL/GenBank/DDBJ databases">
        <authorList>
            <person name="Sun Q."/>
            <person name="Evtushenko L."/>
        </authorList>
    </citation>
    <scope>NUCLEOTIDE SEQUENCE</scope>
    <source>
        <strain evidence="2">VKM B-2222</strain>
    </source>
</reference>
<keyword evidence="1" id="KW-0472">Membrane</keyword>
<feature type="transmembrane region" description="Helical" evidence="1">
    <location>
        <begin position="6"/>
        <end position="34"/>
    </location>
</feature>
<evidence type="ECO:0000256" key="1">
    <source>
        <dbReference type="SAM" id="Phobius"/>
    </source>
</evidence>